<evidence type="ECO:0000313" key="2">
    <source>
        <dbReference type="Proteomes" id="UP000289738"/>
    </source>
</evidence>
<organism evidence="1 2">
    <name type="scientific">Arachis hypogaea</name>
    <name type="common">Peanut</name>
    <dbReference type="NCBI Taxonomy" id="3818"/>
    <lineage>
        <taxon>Eukaryota</taxon>
        <taxon>Viridiplantae</taxon>
        <taxon>Streptophyta</taxon>
        <taxon>Embryophyta</taxon>
        <taxon>Tracheophyta</taxon>
        <taxon>Spermatophyta</taxon>
        <taxon>Magnoliopsida</taxon>
        <taxon>eudicotyledons</taxon>
        <taxon>Gunneridae</taxon>
        <taxon>Pentapetalae</taxon>
        <taxon>rosids</taxon>
        <taxon>fabids</taxon>
        <taxon>Fabales</taxon>
        <taxon>Fabaceae</taxon>
        <taxon>Papilionoideae</taxon>
        <taxon>50 kb inversion clade</taxon>
        <taxon>dalbergioids sensu lato</taxon>
        <taxon>Dalbergieae</taxon>
        <taxon>Pterocarpus clade</taxon>
        <taxon>Arachis</taxon>
    </lineage>
</organism>
<dbReference type="Proteomes" id="UP000289738">
    <property type="component" value="Chromosome A08"/>
</dbReference>
<comment type="caution">
    <text evidence="1">The sequence shown here is derived from an EMBL/GenBank/DDBJ whole genome shotgun (WGS) entry which is preliminary data.</text>
</comment>
<reference evidence="1 2" key="1">
    <citation type="submission" date="2019-01" db="EMBL/GenBank/DDBJ databases">
        <title>Sequencing of cultivated peanut Arachis hypogaea provides insights into genome evolution and oil improvement.</title>
        <authorList>
            <person name="Chen X."/>
        </authorList>
    </citation>
    <scope>NUCLEOTIDE SEQUENCE [LARGE SCALE GENOMIC DNA]</scope>
    <source>
        <strain evidence="2">cv. Fuhuasheng</strain>
        <tissue evidence="1">Leaves</tissue>
    </source>
</reference>
<protein>
    <submittedName>
        <fullName evidence="1">Uncharacterized protein</fullName>
    </submittedName>
</protein>
<evidence type="ECO:0000313" key="1">
    <source>
        <dbReference type="EMBL" id="RYR43887.1"/>
    </source>
</evidence>
<accession>A0A445BYT1</accession>
<gene>
    <name evidence="1" type="ORF">Ahy_A08g040279</name>
</gene>
<proteinExistence type="predicted"/>
<dbReference type="EMBL" id="SDMP01000008">
    <property type="protein sequence ID" value="RYR43887.1"/>
    <property type="molecule type" value="Genomic_DNA"/>
</dbReference>
<name>A0A445BYT1_ARAHY</name>
<keyword evidence="2" id="KW-1185">Reference proteome</keyword>
<sequence>MLVFRFPLDDFCLKIPVFMQKLFSGTKRRHVVMLKFLSHLALINHQIFYLSLMSIKKLQLLREQVWRLSFQFDPEMDPSLKIMDSRQSNHFRRSK</sequence>
<dbReference type="AlphaFoldDB" id="A0A445BYT1"/>